<comment type="caution">
    <text evidence="3">The sequence shown here is derived from an EMBL/GenBank/DDBJ whole genome shotgun (WGS) entry which is preliminary data.</text>
</comment>
<sequence>MPSALRLVGSPKWDPRVHVVPGTPATSPTVETGNEFASIDLLSSLSSASTFANDINCAPEQTMPENSTSVMTPSGWTRAGSAKRTLSKIDLHSSLSQRLYESTPTAKLATRARKLSAYDGNASFVSRRPSLALVMTIMLILIFVELQLVLYARQKAPAARLRAAAFGSSLHGGCTFVWANMQCSHGCCPRKFERNGNTVVACDTCDPVVSSQNTISSLVTRSKPSQSVSSSQRQPAAINVNAPSDTKATTATTKTTTMTRTATENHPSRNELSGDLDMDKYVDADLHPAHEYGEKDDAVVVFIDSDRDFNNNAASNFGKSGSSKMAPRRV</sequence>
<accession>A0A2R5G3T5</accession>
<keyword evidence="4" id="KW-1185">Reference proteome</keyword>
<dbReference type="Proteomes" id="UP000241890">
    <property type="component" value="Unassembled WGS sequence"/>
</dbReference>
<evidence type="ECO:0000256" key="1">
    <source>
        <dbReference type="SAM" id="MobiDB-lite"/>
    </source>
</evidence>
<dbReference type="EMBL" id="BEYU01000012">
    <property type="protein sequence ID" value="GBG25195.1"/>
    <property type="molecule type" value="Genomic_DNA"/>
</dbReference>
<reference evidence="3 4" key="1">
    <citation type="submission" date="2017-12" db="EMBL/GenBank/DDBJ databases">
        <title>Sequencing, de novo assembly and annotation of complete genome of a new Thraustochytrid species, strain FCC1311.</title>
        <authorList>
            <person name="Sedici K."/>
            <person name="Godart F."/>
            <person name="Aiese Cigliano R."/>
            <person name="Sanseverino W."/>
            <person name="Barakat M."/>
            <person name="Ortet P."/>
            <person name="Marechal E."/>
            <person name="Cagnac O."/>
            <person name="Amato A."/>
        </authorList>
    </citation>
    <scope>NUCLEOTIDE SEQUENCE [LARGE SCALE GENOMIC DNA]</scope>
</reference>
<proteinExistence type="predicted"/>
<feature type="transmembrane region" description="Helical" evidence="2">
    <location>
        <begin position="131"/>
        <end position="152"/>
    </location>
</feature>
<protein>
    <submittedName>
        <fullName evidence="3">Uncharacterized protein</fullName>
    </submittedName>
</protein>
<feature type="region of interest" description="Disordered" evidence="1">
    <location>
        <begin position="216"/>
        <end position="276"/>
    </location>
</feature>
<keyword evidence="2" id="KW-1133">Transmembrane helix</keyword>
<evidence type="ECO:0000313" key="4">
    <source>
        <dbReference type="Proteomes" id="UP000241890"/>
    </source>
</evidence>
<gene>
    <name evidence="3" type="ORF">FCC1311_014122</name>
</gene>
<evidence type="ECO:0000313" key="3">
    <source>
        <dbReference type="EMBL" id="GBG25195.1"/>
    </source>
</evidence>
<evidence type="ECO:0000256" key="2">
    <source>
        <dbReference type="SAM" id="Phobius"/>
    </source>
</evidence>
<feature type="compositionally biased region" description="Polar residues" evidence="1">
    <location>
        <begin position="311"/>
        <end position="323"/>
    </location>
</feature>
<name>A0A2R5G3T5_9STRA</name>
<keyword evidence="2" id="KW-0812">Transmembrane</keyword>
<dbReference type="AlphaFoldDB" id="A0A2R5G3T5"/>
<feature type="compositionally biased region" description="Low complexity" evidence="1">
    <location>
        <begin position="246"/>
        <end position="262"/>
    </location>
</feature>
<organism evidence="3 4">
    <name type="scientific">Hondaea fermentalgiana</name>
    <dbReference type="NCBI Taxonomy" id="2315210"/>
    <lineage>
        <taxon>Eukaryota</taxon>
        <taxon>Sar</taxon>
        <taxon>Stramenopiles</taxon>
        <taxon>Bigyra</taxon>
        <taxon>Labyrinthulomycetes</taxon>
        <taxon>Thraustochytrida</taxon>
        <taxon>Thraustochytriidae</taxon>
        <taxon>Hondaea</taxon>
    </lineage>
</organism>
<feature type="region of interest" description="Disordered" evidence="1">
    <location>
        <begin position="311"/>
        <end position="330"/>
    </location>
</feature>
<feature type="compositionally biased region" description="Low complexity" evidence="1">
    <location>
        <begin position="221"/>
        <end position="235"/>
    </location>
</feature>
<keyword evidence="2" id="KW-0472">Membrane</keyword>
<dbReference type="InParanoid" id="A0A2R5G3T5"/>